<gene>
    <name evidence="1" type="ORF">OCBIM_22016649mg</name>
</gene>
<proteinExistence type="predicted"/>
<name>A0A0L8HFH5_OCTBM</name>
<evidence type="ECO:0000313" key="1">
    <source>
        <dbReference type="EMBL" id="KOF87540.1"/>
    </source>
</evidence>
<protein>
    <submittedName>
        <fullName evidence="1">Uncharacterized protein</fullName>
    </submittedName>
</protein>
<sequence length="58" mass="6924">MYLRLFDDKLTTLEIVMNEPSVYTMLKSYLSDENYHETNIYVPCLRKIKLHKLLSKNG</sequence>
<organism evidence="1">
    <name type="scientific">Octopus bimaculoides</name>
    <name type="common">California two-spotted octopus</name>
    <dbReference type="NCBI Taxonomy" id="37653"/>
    <lineage>
        <taxon>Eukaryota</taxon>
        <taxon>Metazoa</taxon>
        <taxon>Spiralia</taxon>
        <taxon>Lophotrochozoa</taxon>
        <taxon>Mollusca</taxon>
        <taxon>Cephalopoda</taxon>
        <taxon>Coleoidea</taxon>
        <taxon>Octopodiformes</taxon>
        <taxon>Octopoda</taxon>
        <taxon>Incirrata</taxon>
        <taxon>Octopodidae</taxon>
        <taxon>Octopus</taxon>
    </lineage>
</organism>
<dbReference type="EMBL" id="KQ418375">
    <property type="protein sequence ID" value="KOF87540.1"/>
    <property type="molecule type" value="Genomic_DNA"/>
</dbReference>
<accession>A0A0L8HFH5</accession>
<dbReference type="AlphaFoldDB" id="A0A0L8HFH5"/>
<reference evidence="1" key="1">
    <citation type="submission" date="2015-07" db="EMBL/GenBank/DDBJ databases">
        <title>MeaNS - Measles Nucleotide Surveillance Program.</title>
        <authorList>
            <person name="Tran T."/>
            <person name="Druce J."/>
        </authorList>
    </citation>
    <scope>NUCLEOTIDE SEQUENCE</scope>
    <source>
        <strain evidence="1">UCB-OBI-ISO-001</strain>
        <tissue evidence="1">Gonad</tissue>
    </source>
</reference>